<dbReference type="EMBL" id="RYFG02000071">
    <property type="protein sequence ID" value="TRW97989.1"/>
    <property type="molecule type" value="Genomic_DNA"/>
</dbReference>
<reference evidence="4 5" key="1">
    <citation type="journal article" date="2019" name="Antonie Van Leeuwenhoek">
        <title>Description of 'Ca. Methylobacter oryzae' KRF1, a novel species from the environmentally important Methylobacter clade 2.</title>
        <authorList>
            <person name="Khatri K."/>
            <person name="Mohite J.A."/>
            <person name="Pandit P.S."/>
            <person name="Bahulikar R."/>
            <person name="Rahalkar M.C."/>
        </authorList>
    </citation>
    <scope>NUCLEOTIDE SEQUENCE [LARGE SCALE GENOMIC DNA]</scope>
    <source>
        <strain evidence="4 5">KRF1</strain>
    </source>
</reference>
<protein>
    <recommendedName>
        <fullName evidence="3">DNA gyrase inhibitor YacG</fullName>
    </recommendedName>
</protein>
<dbReference type="Pfam" id="PF03884">
    <property type="entry name" value="YacG"/>
    <property type="match status" value="1"/>
</dbReference>
<dbReference type="Proteomes" id="UP000733744">
    <property type="component" value="Unassembled WGS sequence"/>
</dbReference>
<dbReference type="HAMAP" id="MF_00649">
    <property type="entry name" value="DNA_gyrase_inhibitor_YacG"/>
    <property type="match status" value="1"/>
</dbReference>
<evidence type="ECO:0000313" key="4">
    <source>
        <dbReference type="EMBL" id="TRW97989.1"/>
    </source>
</evidence>
<feature type="binding site" evidence="3">
    <location>
        <position position="35"/>
    </location>
    <ligand>
        <name>Zn(2+)</name>
        <dbReference type="ChEBI" id="CHEBI:29105"/>
    </ligand>
</feature>
<proteinExistence type="inferred from homology"/>
<comment type="similarity">
    <text evidence="3">Belongs to the DNA gyrase inhibitor YacG family.</text>
</comment>
<feature type="binding site" evidence="3">
    <location>
        <position position="15"/>
    </location>
    <ligand>
        <name>Zn(2+)</name>
        <dbReference type="ChEBI" id="CHEBI:29105"/>
    </ligand>
</feature>
<comment type="cofactor">
    <cofactor evidence="3">
        <name>Zn(2+)</name>
        <dbReference type="ChEBI" id="CHEBI:29105"/>
    </cofactor>
    <text evidence="3">Binds 1 zinc ion.</text>
</comment>
<dbReference type="RefSeq" id="WP_127026717.1">
    <property type="nucleotide sequence ID" value="NZ_RYFG02000071.1"/>
</dbReference>
<feature type="binding site" evidence="3">
    <location>
        <position position="31"/>
    </location>
    <ligand>
        <name>Zn(2+)</name>
        <dbReference type="ChEBI" id="CHEBI:29105"/>
    </ligand>
</feature>
<evidence type="ECO:0000256" key="3">
    <source>
        <dbReference type="HAMAP-Rule" id="MF_00649"/>
    </source>
</evidence>
<keyword evidence="2 3" id="KW-0862">Zinc</keyword>
<feature type="binding site" evidence="3">
    <location>
        <position position="12"/>
    </location>
    <ligand>
        <name>Zn(2+)</name>
        <dbReference type="ChEBI" id="CHEBI:29105"/>
    </ligand>
</feature>
<comment type="function">
    <text evidence="3">Inhibits all the catalytic activities of DNA gyrase by preventing its interaction with DNA. Acts by binding directly to the C-terminal domain of GyrB, which probably disrupts DNA binding by the gyrase.</text>
</comment>
<evidence type="ECO:0000256" key="1">
    <source>
        <dbReference type="ARBA" id="ARBA00022723"/>
    </source>
</evidence>
<dbReference type="InterPro" id="IPR005584">
    <property type="entry name" value="DNA_gyrase_inhibitor_YacG"/>
</dbReference>
<name>A0ABY3CC50_9GAMM</name>
<dbReference type="Gene3D" id="3.30.50.10">
    <property type="entry name" value="Erythroid Transcription Factor GATA-1, subunit A"/>
    <property type="match status" value="1"/>
</dbReference>
<gene>
    <name evidence="3 4" type="primary">yacG</name>
    <name evidence="4" type="ORF">EKO24_007485</name>
</gene>
<accession>A0ABY3CC50</accession>
<dbReference type="SUPFAM" id="SSF57716">
    <property type="entry name" value="Glucocorticoid receptor-like (DNA-binding domain)"/>
    <property type="match status" value="1"/>
</dbReference>
<dbReference type="PANTHER" id="PTHR36150">
    <property type="entry name" value="DNA GYRASE INHIBITOR YACG"/>
    <property type="match status" value="1"/>
</dbReference>
<evidence type="ECO:0000256" key="2">
    <source>
        <dbReference type="ARBA" id="ARBA00022833"/>
    </source>
</evidence>
<keyword evidence="5" id="KW-1185">Reference proteome</keyword>
<sequence length="68" mass="7674">MPASNKPLIVKCPNCGCAVPWLPEQTSKPFCSERCKLIDLGEWAAEEKRIPGQPVYLEDNNEDDTFLH</sequence>
<dbReference type="PANTHER" id="PTHR36150:SF1">
    <property type="entry name" value="DNA GYRASE INHIBITOR YACG"/>
    <property type="match status" value="1"/>
</dbReference>
<comment type="caution">
    <text evidence="4">The sequence shown here is derived from an EMBL/GenBank/DDBJ whole genome shotgun (WGS) entry which is preliminary data.</text>
</comment>
<keyword evidence="1 3" id="KW-0479">Metal-binding</keyword>
<comment type="subunit">
    <text evidence="3">Interacts with GyrB.</text>
</comment>
<dbReference type="NCBIfam" id="NF001638">
    <property type="entry name" value="PRK00418.1"/>
    <property type="match status" value="1"/>
</dbReference>
<dbReference type="InterPro" id="IPR013088">
    <property type="entry name" value="Znf_NHR/GATA"/>
</dbReference>
<organism evidence="4 5">
    <name type="scientific">Candidatus Methylobacter oryzae</name>
    <dbReference type="NCBI Taxonomy" id="2497749"/>
    <lineage>
        <taxon>Bacteria</taxon>
        <taxon>Pseudomonadati</taxon>
        <taxon>Pseudomonadota</taxon>
        <taxon>Gammaproteobacteria</taxon>
        <taxon>Methylococcales</taxon>
        <taxon>Methylococcaceae</taxon>
        <taxon>Methylobacter</taxon>
    </lineage>
</organism>
<evidence type="ECO:0000313" key="5">
    <source>
        <dbReference type="Proteomes" id="UP000733744"/>
    </source>
</evidence>